<evidence type="ECO:0000313" key="8">
    <source>
        <dbReference type="Proteomes" id="UP000283295"/>
    </source>
</evidence>
<dbReference type="AlphaFoldDB" id="A0A3R6CTC5"/>
<evidence type="ECO:0000313" key="7">
    <source>
        <dbReference type="EMBL" id="RGS39550.1"/>
    </source>
</evidence>
<dbReference type="Proteomes" id="UP000283295">
    <property type="component" value="Unassembled WGS sequence"/>
</dbReference>
<dbReference type="InterPro" id="IPR001188">
    <property type="entry name" value="Sperm_putr-bd"/>
</dbReference>
<dbReference type="Pfam" id="PF13416">
    <property type="entry name" value="SBP_bac_8"/>
    <property type="match status" value="1"/>
</dbReference>
<reference evidence="7 8" key="1">
    <citation type="submission" date="2018-08" db="EMBL/GenBank/DDBJ databases">
        <title>A genome reference for cultivated species of the human gut microbiota.</title>
        <authorList>
            <person name="Zou Y."/>
            <person name="Xue W."/>
            <person name="Luo G."/>
        </authorList>
    </citation>
    <scope>NUCLEOTIDE SEQUENCE [LARGE SCALE GENOMIC DNA]</scope>
    <source>
        <strain evidence="7 8">AF22-21</strain>
    </source>
</reference>
<evidence type="ECO:0000256" key="5">
    <source>
        <dbReference type="PIRSR" id="PIRSR019574-1"/>
    </source>
</evidence>
<keyword evidence="3 6" id="KW-0732">Signal</keyword>
<feature type="binding site" evidence="5">
    <location>
        <position position="48"/>
    </location>
    <ligand>
        <name>spermidine</name>
        <dbReference type="ChEBI" id="CHEBI:57834"/>
    </ligand>
</feature>
<dbReference type="PANTHER" id="PTHR30222">
    <property type="entry name" value="SPERMIDINE/PUTRESCINE-BINDING PERIPLASMIC PROTEIN"/>
    <property type="match status" value="1"/>
</dbReference>
<keyword evidence="4" id="KW-0574">Periplasm</keyword>
<evidence type="ECO:0000256" key="2">
    <source>
        <dbReference type="ARBA" id="ARBA00022448"/>
    </source>
</evidence>
<dbReference type="GO" id="GO:0019808">
    <property type="term" value="F:polyamine binding"/>
    <property type="evidence" value="ECO:0007669"/>
    <property type="project" value="InterPro"/>
</dbReference>
<gene>
    <name evidence="7" type="ORF">DWX94_10885</name>
</gene>
<dbReference type="GO" id="GO:0042597">
    <property type="term" value="C:periplasmic space"/>
    <property type="evidence" value="ECO:0007669"/>
    <property type="project" value="UniProtKB-SubCell"/>
</dbReference>
<keyword evidence="2" id="KW-0813">Transport</keyword>
<dbReference type="PANTHER" id="PTHR30222:SF17">
    <property type="entry name" value="SPERMIDINE_PUTRESCINE-BINDING PERIPLASMIC PROTEIN"/>
    <property type="match status" value="1"/>
</dbReference>
<dbReference type="OrthoDB" id="9769319at2"/>
<dbReference type="SUPFAM" id="SSF53850">
    <property type="entry name" value="Periplasmic binding protein-like II"/>
    <property type="match status" value="1"/>
</dbReference>
<feature type="chain" id="PRO_5038925769" evidence="6">
    <location>
        <begin position="27"/>
        <end position="364"/>
    </location>
</feature>
<evidence type="ECO:0000256" key="1">
    <source>
        <dbReference type="ARBA" id="ARBA00004418"/>
    </source>
</evidence>
<dbReference type="EMBL" id="QRVK01000032">
    <property type="protein sequence ID" value="RGS39550.1"/>
    <property type="molecule type" value="Genomic_DNA"/>
</dbReference>
<organism evidence="7 8">
    <name type="scientific">Coprococcus eutactus</name>
    <dbReference type="NCBI Taxonomy" id="33043"/>
    <lineage>
        <taxon>Bacteria</taxon>
        <taxon>Bacillati</taxon>
        <taxon>Bacillota</taxon>
        <taxon>Clostridia</taxon>
        <taxon>Lachnospirales</taxon>
        <taxon>Lachnospiraceae</taxon>
        <taxon>Coprococcus</taxon>
    </lineage>
</organism>
<feature type="signal peptide" evidence="6">
    <location>
        <begin position="1"/>
        <end position="26"/>
    </location>
</feature>
<protein>
    <submittedName>
        <fullName evidence="7">Spermidine/putrescine ABC transporter substrate-binding protein</fullName>
    </submittedName>
</protein>
<evidence type="ECO:0000256" key="3">
    <source>
        <dbReference type="ARBA" id="ARBA00022729"/>
    </source>
</evidence>
<dbReference type="Gene3D" id="3.40.190.10">
    <property type="entry name" value="Periplasmic binding protein-like II"/>
    <property type="match status" value="2"/>
</dbReference>
<evidence type="ECO:0000256" key="6">
    <source>
        <dbReference type="SAM" id="SignalP"/>
    </source>
</evidence>
<dbReference type="PRINTS" id="PR00909">
    <property type="entry name" value="SPERMDNBNDNG"/>
</dbReference>
<evidence type="ECO:0000256" key="4">
    <source>
        <dbReference type="ARBA" id="ARBA00022764"/>
    </source>
</evidence>
<sequence>MIRGKIKKMMAAALAATMAFTMTACGSDSEEKTADGYAKEIYLYNWSEYMSEDVLNKFEEEYGIKVVETTFESNDEMLAKLMAGGGSEYDIAVPSNFYIESMKANDLLEPLDKDVITNYDNIDETYRTMQCDPDGEYCVPYMGTSCVWIANKKMLDDYGIEIHKMEDLKNDNLKNNILLVDDSQAIMSVGLLGCDLDPTSGNLDDIAKAKDYISGLNPYIKAFAASTDTRDSMAKGEVAVALMYSGEALQAMKENPDLEVVMDGEQCSLSMDTMVLLKGSKHKEEAELFLNFILRPDISAELTNEFQFICANKAAVEYLDDDLKNSPLCVLTDDMKKRIFMINTFDADAISAETDAVMEIKSSR</sequence>
<proteinExistence type="predicted"/>
<comment type="caution">
    <text evidence="7">The sequence shown here is derived from an EMBL/GenBank/DDBJ whole genome shotgun (WGS) entry which is preliminary data.</text>
</comment>
<dbReference type="CDD" id="cd13590">
    <property type="entry name" value="PBP2_PotD_PotF_like"/>
    <property type="match status" value="1"/>
</dbReference>
<dbReference type="InterPro" id="IPR006059">
    <property type="entry name" value="SBP"/>
</dbReference>
<accession>A0A3R6CTC5</accession>
<name>A0A3R6CTC5_9FIRM</name>
<dbReference type="GO" id="GO:0015846">
    <property type="term" value="P:polyamine transport"/>
    <property type="evidence" value="ECO:0007669"/>
    <property type="project" value="InterPro"/>
</dbReference>
<dbReference type="PROSITE" id="PS51257">
    <property type="entry name" value="PROKAR_LIPOPROTEIN"/>
    <property type="match status" value="1"/>
</dbReference>
<comment type="subcellular location">
    <subcellularLocation>
        <location evidence="1">Periplasm</location>
    </subcellularLocation>
</comment>
<dbReference type="PIRSF" id="PIRSF019574">
    <property type="entry name" value="Periplasmic_polyamine_BP"/>
    <property type="match status" value="1"/>
</dbReference>